<accession>A0A2P2QBD9</accession>
<sequence length="20" mass="2366">MLLARCRQLKGLRLVELYCS</sequence>
<protein>
    <submittedName>
        <fullName evidence="1">Uncharacterized protein</fullName>
    </submittedName>
</protein>
<reference evidence="1" key="1">
    <citation type="submission" date="2018-02" db="EMBL/GenBank/DDBJ databases">
        <title>Rhizophora mucronata_Transcriptome.</title>
        <authorList>
            <person name="Meera S.P."/>
            <person name="Sreeshan A."/>
            <person name="Augustine A."/>
        </authorList>
    </citation>
    <scope>NUCLEOTIDE SEQUENCE</scope>
    <source>
        <tissue evidence="1">Leaf</tissue>
    </source>
</reference>
<proteinExistence type="predicted"/>
<name>A0A2P2QBD9_RHIMU</name>
<evidence type="ECO:0000313" key="1">
    <source>
        <dbReference type="EMBL" id="MBX64302.1"/>
    </source>
</evidence>
<organism evidence="1">
    <name type="scientific">Rhizophora mucronata</name>
    <name type="common">Asiatic mangrove</name>
    <dbReference type="NCBI Taxonomy" id="61149"/>
    <lineage>
        <taxon>Eukaryota</taxon>
        <taxon>Viridiplantae</taxon>
        <taxon>Streptophyta</taxon>
        <taxon>Embryophyta</taxon>
        <taxon>Tracheophyta</taxon>
        <taxon>Spermatophyta</taxon>
        <taxon>Magnoliopsida</taxon>
        <taxon>eudicotyledons</taxon>
        <taxon>Gunneridae</taxon>
        <taxon>Pentapetalae</taxon>
        <taxon>rosids</taxon>
        <taxon>fabids</taxon>
        <taxon>Malpighiales</taxon>
        <taxon>Rhizophoraceae</taxon>
        <taxon>Rhizophora</taxon>
    </lineage>
</organism>
<dbReference type="AlphaFoldDB" id="A0A2P2QBD9"/>
<dbReference type="EMBL" id="GGEC01083818">
    <property type="protein sequence ID" value="MBX64302.1"/>
    <property type="molecule type" value="Transcribed_RNA"/>
</dbReference>